<protein>
    <submittedName>
        <fullName evidence="1">Uncharacterized protein</fullName>
    </submittedName>
</protein>
<evidence type="ECO:0000313" key="1">
    <source>
        <dbReference type="EMBL" id="OIJ11447.1"/>
    </source>
</evidence>
<dbReference type="EMBL" id="LQXD01000074">
    <property type="protein sequence ID" value="OIJ20096.1"/>
    <property type="molecule type" value="Genomic_DNA"/>
</dbReference>
<evidence type="ECO:0000313" key="3">
    <source>
        <dbReference type="EMBL" id="OIJ20431.1"/>
    </source>
</evidence>
<dbReference type="PROSITE" id="PS51257">
    <property type="entry name" value="PROKAR_LIPOPROTEIN"/>
    <property type="match status" value="1"/>
</dbReference>
<evidence type="ECO:0000313" key="2">
    <source>
        <dbReference type="EMBL" id="OIJ20096.1"/>
    </source>
</evidence>
<accession>A0A1S2LID3</accession>
<reference evidence="1" key="1">
    <citation type="submission" date="2016-10" db="EMBL/GenBank/DDBJ databases">
        <title>Draft genome sequences of four alkaliphilic bacteria belonging to the Anaerobacillus genus.</title>
        <authorList>
            <person name="Bassil N.M."/>
            <person name="Lloyd J.R."/>
        </authorList>
    </citation>
    <scope>NUCLEOTIDE SEQUENCE [LARGE SCALE GENOMIC DNA]</scope>
    <source>
        <strain evidence="1">NB2006</strain>
    </source>
</reference>
<dbReference type="RefSeq" id="WP_071316626.1">
    <property type="nucleotide sequence ID" value="NZ_CP063356.2"/>
</dbReference>
<dbReference type="EMBL" id="LQXD01000071">
    <property type="protein sequence ID" value="OIJ20431.1"/>
    <property type="molecule type" value="Genomic_DNA"/>
</dbReference>
<dbReference type="AlphaFoldDB" id="A0A1S2LID3"/>
<gene>
    <name evidence="3" type="ORF">AWH56_07895</name>
    <name evidence="2" type="ORF">AWH56_08625</name>
    <name evidence="1" type="ORF">AWH56_15755</name>
</gene>
<sequence>MKQKIIFGLITIFCIVFLAGCIKYQTFEDFFHQEIKEMHIGEEDYSYSLIHTELNVVHESDAVAVFKEQNNRGDQIFIAYFEKKEKQWEWKQTRGAEWNTPVKWSSMKQVPYIYSGPISDNSIAEVYAGNVPANIININGDKRFWYAISPIKDVKVTTIKEDGTEEIIEEIDYEKIQS</sequence>
<proteinExistence type="predicted"/>
<name>A0A1S2LID3_9BACI</name>
<comment type="caution">
    <text evidence="1">The sequence shown here is derived from an EMBL/GenBank/DDBJ whole genome shotgun (WGS) entry which is preliminary data.</text>
</comment>
<organism evidence="1">
    <name type="scientific">Anaerobacillus isosaccharinicus</name>
    <dbReference type="NCBI Taxonomy" id="1532552"/>
    <lineage>
        <taxon>Bacteria</taxon>
        <taxon>Bacillati</taxon>
        <taxon>Bacillota</taxon>
        <taxon>Bacilli</taxon>
        <taxon>Bacillales</taxon>
        <taxon>Bacillaceae</taxon>
        <taxon>Anaerobacillus</taxon>
    </lineage>
</organism>
<dbReference type="EMBL" id="LQXD01000135">
    <property type="protein sequence ID" value="OIJ11447.1"/>
    <property type="molecule type" value="Genomic_DNA"/>
</dbReference>